<comment type="pathway">
    <text evidence="7">Cell wall biogenesis; peptidoglycan biosynthesis.</text>
</comment>
<comment type="cofactor">
    <cofactor evidence="7 9">
        <name>Mg(2+)</name>
        <dbReference type="ChEBI" id="CHEBI:18420"/>
    </cofactor>
</comment>
<dbReference type="GO" id="GO:0008963">
    <property type="term" value="F:phospho-N-acetylmuramoyl-pentapeptide-transferase activity"/>
    <property type="evidence" value="ECO:0007669"/>
    <property type="project" value="UniProtKB-UniRule"/>
</dbReference>
<dbReference type="EMBL" id="DSRU01000152">
    <property type="protein sequence ID" value="HFM98131.1"/>
    <property type="molecule type" value="Genomic_DNA"/>
</dbReference>
<feature type="transmembrane region" description="Helical" evidence="7">
    <location>
        <begin position="119"/>
        <end position="139"/>
    </location>
</feature>
<reference evidence="10" key="1">
    <citation type="journal article" date="2020" name="mSystems">
        <title>Genome- and Community-Level Interaction Insights into Carbon Utilization and Element Cycling Functions of Hydrothermarchaeota in Hydrothermal Sediment.</title>
        <authorList>
            <person name="Zhou Z."/>
            <person name="Liu Y."/>
            <person name="Xu W."/>
            <person name="Pan J."/>
            <person name="Luo Z.H."/>
            <person name="Li M."/>
        </authorList>
    </citation>
    <scope>NUCLEOTIDE SEQUENCE [LARGE SCALE GENOMIC DNA]</scope>
    <source>
        <strain evidence="10">SpSt-418</strain>
    </source>
</reference>
<dbReference type="EC" id="2.7.8.13" evidence="7 8"/>
<proteinExistence type="inferred from homology"/>
<dbReference type="GO" id="GO:0008360">
    <property type="term" value="P:regulation of cell shape"/>
    <property type="evidence" value="ECO:0007669"/>
    <property type="project" value="UniProtKB-KW"/>
</dbReference>
<dbReference type="GO" id="GO:0051301">
    <property type="term" value="P:cell division"/>
    <property type="evidence" value="ECO:0007669"/>
    <property type="project" value="UniProtKB-KW"/>
</dbReference>
<keyword evidence="7 9" id="KW-0479">Metal-binding</keyword>
<dbReference type="InterPro" id="IPR003524">
    <property type="entry name" value="PNAcMuramoyl-5peptid_Trfase"/>
</dbReference>
<evidence type="ECO:0000256" key="7">
    <source>
        <dbReference type="HAMAP-Rule" id="MF_00038"/>
    </source>
</evidence>
<comment type="caution">
    <text evidence="10">The sequence shown here is derived from an EMBL/GenBank/DDBJ whole genome shotgun (WGS) entry which is preliminary data.</text>
</comment>
<evidence type="ECO:0000256" key="2">
    <source>
        <dbReference type="ARBA" id="ARBA00005583"/>
    </source>
</evidence>
<evidence type="ECO:0000256" key="9">
    <source>
        <dbReference type="PIRSR" id="PIRSR600715-1"/>
    </source>
</evidence>
<feature type="transmembrane region" description="Helical" evidence="7">
    <location>
        <begin position="48"/>
        <end position="68"/>
    </location>
</feature>
<evidence type="ECO:0000256" key="1">
    <source>
        <dbReference type="ARBA" id="ARBA00004141"/>
    </source>
</evidence>
<gene>
    <name evidence="7" type="primary">mraY</name>
    <name evidence="10" type="ORF">ENR64_10330</name>
</gene>
<dbReference type="GO" id="GO:0005886">
    <property type="term" value="C:plasma membrane"/>
    <property type="evidence" value="ECO:0007669"/>
    <property type="project" value="UniProtKB-SubCell"/>
</dbReference>
<dbReference type="PROSITE" id="PS01348">
    <property type="entry name" value="MRAY_2"/>
    <property type="match status" value="1"/>
</dbReference>
<dbReference type="PANTHER" id="PTHR22926:SF5">
    <property type="entry name" value="PHOSPHO-N-ACETYLMURAMOYL-PENTAPEPTIDE-TRANSFERASE HOMOLOG"/>
    <property type="match status" value="1"/>
</dbReference>
<dbReference type="AlphaFoldDB" id="A0A7C3KEJ9"/>
<name>A0A7C3KEJ9_9CYAN</name>
<keyword evidence="7 9" id="KW-0460">Magnesium</keyword>
<keyword evidence="7" id="KW-0132">Cell division</keyword>
<dbReference type="GO" id="GO:0071555">
    <property type="term" value="P:cell wall organization"/>
    <property type="evidence" value="ECO:0007669"/>
    <property type="project" value="UniProtKB-KW"/>
</dbReference>
<dbReference type="GO" id="GO:0046872">
    <property type="term" value="F:metal ion binding"/>
    <property type="evidence" value="ECO:0007669"/>
    <property type="project" value="UniProtKB-KW"/>
</dbReference>
<evidence type="ECO:0000256" key="6">
    <source>
        <dbReference type="ARBA" id="ARBA00023136"/>
    </source>
</evidence>
<evidence type="ECO:0000256" key="3">
    <source>
        <dbReference type="ARBA" id="ARBA00022679"/>
    </source>
</evidence>
<feature type="transmembrane region" description="Helical" evidence="7">
    <location>
        <begin position="239"/>
        <end position="255"/>
    </location>
</feature>
<keyword evidence="7" id="KW-1003">Cell membrane</keyword>
<evidence type="ECO:0000256" key="4">
    <source>
        <dbReference type="ARBA" id="ARBA00022692"/>
    </source>
</evidence>
<keyword evidence="7" id="KW-0133">Cell shape</keyword>
<dbReference type="CDD" id="cd06852">
    <property type="entry name" value="GT_MraY"/>
    <property type="match status" value="1"/>
</dbReference>
<dbReference type="InterPro" id="IPR018480">
    <property type="entry name" value="PNAcMuramoyl-5peptid_Trfase_CS"/>
</dbReference>
<dbReference type="InterPro" id="IPR000715">
    <property type="entry name" value="Glycosyl_transferase_4"/>
</dbReference>
<sequence>MDAKVYSSRSWKLSGVQLLVALAFALVAFALAADAWAGRISQPLSLTMPLVVCTSISAALGYWAVPMLRALKLGQVIREDGPQSHLKKAGTPTMGAIFFLPVSVLIAVVWSGFAPDTLAIAALTLAYGWIGWVDDWAIIRGRSNKGMTPRMKLYLQIGFAALFCLWLAFRTGDALTTVALPFGVLLPLGLLFWALAVFVLTAESNAVNLTDGVDGLAGGTVAIALLGLGAIVAPTHPDVMVFCACLSGGCLGFLVHNRNPAQVFMGNTGSTALGGALAAIGLATGALFPLLIVSLIFLVETVSVIIQVSYYKATKGPDGVGKRFFKMSPYHNHLELSGWQETQIVGTFYLVNGLLVLFALMLR</sequence>
<feature type="transmembrane region" description="Helical" evidence="7">
    <location>
        <begin position="151"/>
        <end position="169"/>
    </location>
</feature>
<keyword evidence="4 7" id="KW-0812">Transmembrane</keyword>
<feature type="transmembrane region" description="Helical" evidence="7">
    <location>
        <begin position="175"/>
        <end position="200"/>
    </location>
</feature>
<comment type="subcellular location">
    <subcellularLocation>
        <location evidence="7">Cell membrane</location>
        <topology evidence="7">Multi-pass membrane protein</topology>
    </subcellularLocation>
    <subcellularLocation>
        <location evidence="1">Membrane</location>
        <topology evidence="1">Multi-pass membrane protein</topology>
    </subcellularLocation>
</comment>
<feature type="transmembrane region" description="Helical" evidence="7">
    <location>
        <begin position="212"/>
        <end position="233"/>
    </location>
</feature>
<comment type="similarity">
    <text evidence="2 7">Belongs to the glycosyltransferase 4 family. MraY subfamily.</text>
</comment>
<dbReference type="HAMAP" id="MF_00038">
    <property type="entry name" value="MraY"/>
    <property type="match status" value="1"/>
</dbReference>
<protein>
    <recommendedName>
        <fullName evidence="7 8">Phospho-N-acetylmuramoyl-pentapeptide-transferase</fullName>
        <ecNumber evidence="7 8">2.7.8.13</ecNumber>
    </recommendedName>
    <alternativeName>
        <fullName evidence="7">UDP-MurNAc-pentapeptide phosphotransferase</fullName>
    </alternativeName>
</protein>
<comment type="function">
    <text evidence="7">Catalyzes the initial step of the lipid cycle reactions in the biosynthesis of the cell wall peptidoglycan: transfers peptidoglycan precursor phospho-MurNAc-pentapeptide from UDP-MurNAc-pentapeptide onto the lipid carrier undecaprenyl phosphate, yielding undecaprenyl-pyrophosphoryl-MurNAc-pentapeptide, known as lipid I.</text>
</comment>
<keyword evidence="3 7" id="KW-0808">Transferase</keyword>
<keyword evidence="6 7" id="KW-0472">Membrane</keyword>
<dbReference type="NCBIfam" id="TIGR00445">
    <property type="entry name" value="mraY"/>
    <property type="match status" value="1"/>
</dbReference>
<dbReference type="Pfam" id="PF00953">
    <property type="entry name" value="Glycos_transf_4"/>
    <property type="match status" value="1"/>
</dbReference>
<dbReference type="UniPathway" id="UPA00219"/>
<keyword evidence="7" id="KW-0573">Peptidoglycan synthesis</keyword>
<dbReference type="PANTHER" id="PTHR22926">
    <property type="entry name" value="PHOSPHO-N-ACETYLMURAMOYL-PENTAPEPTIDE-TRANSFERASE"/>
    <property type="match status" value="1"/>
</dbReference>
<accession>A0A7C3KEJ9</accession>
<keyword evidence="7" id="KW-0961">Cell wall biogenesis/degradation</keyword>
<organism evidence="10">
    <name type="scientific">Oscillatoriales cyanobacterium SpSt-418</name>
    <dbReference type="NCBI Taxonomy" id="2282169"/>
    <lineage>
        <taxon>Bacteria</taxon>
        <taxon>Bacillati</taxon>
        <taxon>Cyanobacteriota</taxon>
        <taxon>Cyanophyceae</taxon>
        <taxon>Oscillatoriophycideae</taxon>
        <taxon>Oscillatoriales</taxon>
    </lineage>
</organism>
<keyword evidence="5 7" id="KW-1133">Transmembrane helix</keyword>
<comment type="catalytic activity">
    <reaction evidence="7">
        <text>UDP-N-acetyl-alpha-D-muramoyl-L-alanyl-gamma-D-glutamyl-meso-2,6-diaminopimeloyl-D-alanyl-D-alanine + di-trans,octa-cis-undecaprenyl phosphate = di-trans,octa-cis-undecaprenyl diphospho-N-acetyl-alpha-D-muramoyl-L-alanyl-D-glutamyl-meso-2,6-diaminopimeloyl-D-alanyl-D-alanine + UMP</text>
        <dbReference type="Rhea" id="RHEA:28386"/>
        <dbReference type="ChEBI" id="CHEBI:57865"/>
        <dbReference type="ChEBI" id="CHEBI:60392"/>
        <dbReference type="ChEBI" id="CHEBI:61386"/>
        <dbReference type="ChEBI" id="CHEBI:61387"/>
        <dbReference type="EC" id="2.7.8.13"/>
    </reaction>
</comment>
<feature type="transmembrane region" description="Helical" evidence="7">
    <location>
        <begin position="89"/>
        <end position="113"/>
    </location>
</feature>
<evidence type="ECO:0000256" key="8">
    <source>
        <dbReference type="NCBIfam" id="TIGR00445"/>
    </source>
</evidence>
<feature type="transmembrane region" description="Helical" evidence="7">
    <location>
        <begin position="344"/>
        <end position="362"/>
    </location>
</feature>
<evidence type="ECO:0000256" key="5">
    <source>
        <dbReference type="ARBA" id="ARBA00022989"/>
    </source>
</evidence>
<feature type="transmembrane region" description="Helical" evidence="7">
    <location>
        <begin position="276"/>
        <end position="299"/>
    </location>
</feature>
<feature type="binding site" evidence="9">
    <location>
        <position position="208"/>
    </location>
    <ligand>
        <name>Mg(2+)</name>
        <dbReference type="ChEBI" id="CHEBI:18420"/>
    </ligand>
</feature>
<evidence type="ECO:0000313" key="10">
    <source>
        <dbReference type="EMBL" id="HFM98131.1"/>
    </source>
</evidence>
<dbReference type="GO" id="GO:0009252">
    <property type="term" value="P:peptidoglycan biosynthetic process"/>
    <property type="evidence" value="ECO:0007669"/>
    <property type="project" value="UniProtKB-UniRule"/>
</dbReference>
<keyword evidence="7" id="KW-0131">Cell cycle</keyword>